<evidence type="ECO:0000259" key="2">
    <source>
        <dbReference type="Pfam" id="PF04235"/>
    </source>
</evidence>
<gene>
    <name evidence="3" type="ORF">GCM10011346_24860</name>
</gene>
<reference evidence="4" key="1">
    <citation type="journal article" date="2019" name="Int. J. Syst. Evol. Microbiol.">
        <title>The Global Catalogue of Microorganisms (GCM) 10K type strain sequencing project: providing services to taxonomists for standard genome sequencing and annotation.</title>
        <authorList>
            <consortium name="The Broad Institute Genomics Platform"/>
            <consortium name="The Broad Institute Genome Sequencing Center for Infectious Disease"/>
            <person name="Wu L."/>
            <person name="Ma J."/>
        </authorList>
    </citation>
    <scope>NUCLEOTIDE SEQUENCE [LARGE SCALE GENOMIC DNA]</scope>
    <source>
        <strain evidence="4">CGMCC 1.7693</strain>
    </source>
</reference>
<feature type="transmembrane region" description="Helical" evidence="1">
    <location>
        <begin position="318"/>
        <end position="340"/>
    </location>
</feature>
<proteinExistence type="predicted"/>
<feature type="transmembrane region" description="Helical" evidence="1">
    <location>
        <begin position="148"/>
        <end position="170"/>
    </location>
</feature>
<feature type="transmembrane region" description="Helical" evidence="1">
    <location>
        <begin position="70"/>
        <end position="86"/>
    </location>
</feature>
<feature type="transmembrane region" description="Helical" evidence="1">
    <location>
        <begin position="20"/>
        <end position="38"/>
    </location>
</feature>
<keyword evidence="1" id="KW-1133">Transmembrane helix</keyword>
<keyword evidence="1" id="KW-0812">Transmembrane</keyword>
<dbReference type="Proteomes" id="UP000641206">
    <property type="component" value="Unassembled WGS sequence"/>
</dbReference>
<keyword evidence="1" id="KW-0472">Membrane</keyword>
<dbReference type="Pfam" id="PF04235">
    <property type="entry name" value="DUF418"/>
    <property type="match status" value="1"/>
</dbReference>
<feature type="transmembrane region" description="Helical" evidence="1">
    <location>
        <begin position="272"/>
        <end position="297"/>
    </location>
</feature>
<feature type="domain" description="DUF418" evidence="2">
    <location>
        <begin position="223"/>
        <end position="385"/>
    </location>
</feature>
<sequence>MTIQKNIQTSKKRAISLDLARGWMLLLIVLAHAPLFLYNAEPGIMSRPESISFIDTMINMFGELFIDNRARPLFAVLFGYGLMMVFEKQILRGNSQRSALKTIRRRCWYLILFGIIFAVVIGGQDILMAYGIAGLLTAWLLPRDNKTLIKATIIITLIMMLYLPLLWGVFLKEMNSYGFGVEFTPDVGYLQFFIEAALSFPIIPIFIHFLFPVLPPVLIGMWAGKKHLLVNSQLHHRKLKKIAVIGIMVSIIGAIPLLMIDKVWWPSFQTAGIIWGFHIITGMAAGIGYAALFGVIADHIKNPGWLTYSLTALGKRSLTFFIFNEALLVILLSPVFFDLGGTLDNIGVTIIAVFIWIIAVVLAAVLEKLGVNGPLESAMRYLVYQKYTEKPAKQKGAKY</sequence>
<evidence type="ECO:0000313" key="4">
    <source>
        <dbReference type="Proteomes" id="UP000641206"/>
    </source>
</evidence>
<evidence type="ECO:0000256" key="1">
    <source>
        <dbReference type="SAM" id="Phobius"/>
    </source>
</evidence>
<dbReference type="PANTHER" id="PTHR30590">
    <property type="entry name" value="INNER MEMBRANE PROTEIN"/>
    <property type="match status" value="1"/>
</dbReference>
<name>A0ABQ2NVQ1_9BACI</name>
<dbReference type="EMBL" id="BMLW01000007">
    <property type="protein sequence ID" value="GGP11723.1"/>
    <property type="molecule type" value="Genomic_DNA"/>
</dbReference>
<protein>
    <recommendedName>
        <fullName evidence="2">DUF418 domain-containing protein</fullName>
    </recommendedName>
</protein>
<organism evidence="3 4">
    <name type="scientific">Oceanobacillus neutriphilus</name>
    <dbReference type="NCBI Taxonomy" id="531815"/>
    <lineage>
        <taxon>Bacteria</taxon>
        <taxon>Bacillati</taxon>
        <taxon>Bacillota</taxon>
        <taxon>Bacilli</taxon>
        <taxon>Bacillales</taxon>
        <taxon>Bacillaceae</taxon>
        <taxon>Oceanobacillus</taxon>
    </lineage>
</organism>
<dbReference type="RefSeq" id="WP_188734744.1">
    <property type="nucleotide sequence ID" value="NZ_BMLW01000007.1"/>
</dbReference>
<evidence type="ECO:0000313" key="3">
    <source>
        <dbReference type="EMBL" id="GGP11723.1"/>
    </source>
</evidence>
<feature type="transmembrane region" description="Helical" evidence="1">
    <location>
        <begin position="242"/>
        <end position="260"/>
    </location>
</feature>
<dbReference type="InterPro" id="IPR052529">
    <property type="entry name" value="Bact_Transport_Assoc"/>
</dbReference>
<feature type="transmembrane region" description="Helical" evidence="1">
    <location>
        <begin position="346"/>
        <end position="366"/>
    </location>
</feature>
<feature type="transmembrane region" description="Helical" evidence="1">
    <location>
        <begin position="107"/>
        <end position="136"/>
    </location>
</feature>
<accession>A0ABQ2NVQ1</accession>
<keyword evidence="4" id="KW-1185">Reference proteome</keyword>
<comment type="caution">
    <text evidence="3">The sequence shown here is derived from an EMBL/GenBank/DDBJ whole genome shotgun (WGS) entry which is preliminary data.</text>
</comment>
<dbReference type="InterPro" id="IPR007349">
    <property type="entry name" value="DUF418"/>
</dbReference>
<dbReference type="PANTHER" id="PTHR30590:SF2">
    <property type="entry name" value="INNER MEMBRANE PROTEIN"/>
    <property type="match status" value="1"/>
</dbReference>
<feature type="transmembrane region" description="Helical" evidence="1">
    <location>
        <begin position="200"/>
        <end position="222"/>
    </location>
</feature>